<evidence type="ECO:0000256" key="9">
    <source>
        <dbReference type="ARBA" id="ARBA00048108"/>
    </source>
</evidence>
<dbReference type="Proteomes" id="UP000245942">
    <property type="component" value="Unassembled WGS sequence"/>
</dbReference>
<dbReference type="PANTHER" id="PTHR12196:SF2">
    <property type="entry name" value="DIPHTHINE--AMMONIA LIGASE"/>
    <property type="match status" value="1"/>
</dbReference>
<dbReference type="SUPFAM" id="SSF52402">
    <property type="entry name" value="Adenine nucleotide alpha hydrolases-like"/>
    <property type="match status" value="1"/>
</dbReference>
<evidence type="ECO:0000256" key="3">
    <source>
        <dbReference type="ARBA" id="ARBA00018426"/>
    </source>
</evidence>
<dbReference type="GO" id="GO:0017183">
    <property type="term" value="P:protein histidyl modification to diphthamide"/>
    <property type="evidence" value="ECO:0007669"/>
    <property type="project" value="TreeGrafter"/>
</dbReference>
<dbReference type="InterPro" id="IPR006175">
    <property type="entry name" value="YjgF/YER057c/UK114"/>
</dbReference>
<feature type="region of interest" description="Disordered" evidence="10">
    <location>
        <begin position="81"/>
        <end position="104"/>
    </location>
</feature>
<comment type="pathway">
    <text evidence="1">Protein modification; peptidyl-diphthamide biosynthesis.</text>
</comment>
<keyword evidence="5" id="KW-0547">Nucleotide-binding</keyword>
<dbReference type="Gene3D" id="3.40.50.620">
    <property type="entry name" value="HUPs"/>
    <property type="match status" value="1"/>
</dbReference>
<dbReference type="GO" id="GO:0005524">
    <property type="term" value="F:ATP binding"/>
    <property type="evidence" value="ECO:0007669"/>
    <property type="project" value="UniProtKB-KW"/>
</dbReference>
<feature type="domain" description="Diphthamide synthase" evidence="11">
    <location>
        <begin position="1"/>
        <end position="74"/>
    </location>
</feature>
<dbReference type="InterPro" id="IPR030662">
    <property type="entry name" value="DPH6/MJ0570"/>
</dbReference>
<keyword evidence="6" id="KW-0067">ATP-binding</keyword>
<dbReference type="InterPro" id="IPR014729">
    <property type="entry name" value="Rossmann-like_a/b/a_fold"/>
</dbReference>
<gene>
    <name evidence="12" type="ORF">BCV69DRAFT_282701</name>
</gene>
<dbReference type="PANTHER" id="PTHR12196">
    <property type="entry name" value="DOMAIN OF UNKNOWN FUNCTION 71 DUF71 -CONTAINING PROTEIN"/>
    <property type="match status" value="1"/>
</dbReference>
<dbReference type="Pfam" id="PF01042">
    <property type="entry name" value="Ribonuc_L-PSP"/>
    <property type="match status" value="1"/>
</dbReference>
<comment type="catalytic activity">
    <reaction evidence="9">
        <text>diphthine-[translation elongation factor 2] + NH4(+) + ATP = diphthamide-[translation elongation factor 2] + AMP + diphosphate + H(+)</text>
        <dbReference type="Rhea" id="RHEA:19753"/>
        <dbReference type="Rhea" id="RHEA-COMP:10172"/>
        <dbReference type="Rhea" id="RHEA-COMP:10174"/>
        <dbReference type="ChEBI" id="CHEBI:15378"/>
        <dbReference type="ChEBI" id="CHEBI:16692"/>
        <dbReference type="ChEBI" id="CHEBI:28938"/>
        <dbReference type="ChEBI" id="CHEBI:30616"/>
        <dbReference type="ChEBI" id="CHEBI:33019"/>
        <dbReference type="ChEBI" id="CHEBI:82696"/>
        <dbReference type="ChEBI" id="CHEBI:456215"/>
        <dbReference type="EC" id="6.3.1.14"/>
    </reaction>
</comment>
<keyword evidence="4" id="KW-0436">Ligase</keyword>
<evidence type="ECO:0000256" key="4">
    <source>
        <dbReference type="ARBA" id="ARBA00022598"/>
    </source>
</evidence>
<keyword evidence="13" id="KW-1185">Reference proteome</keyword>
<dbReference type="InterPro" id="IPR002761">
    <property type="entry name" value="Diphthami_syn_dom"/>
</dbReference>
<dbReference type="RefSeq" id="XP_025348366.1">
    <property type="nucleotide sequence ID" value="XM_025492445.1"/>
</dbReference>
<feature type="region of interest" description="Disordered" evidence="10">
    <location>
        <begin position="856"/>
        <end position="918"/>
    </location>
</feature>
<evidence type="ECO:0000256" key="5">
    <source>
        <dbReference type="ARBA" id="ARBA00022741"/>
    </source>
</evidence>
<evidence type="ECO:0000256" key="2">
    <source>
        <dbReference type="ARBA" id="ARBA00012089"/>
    </source>
</evidence>
<organism evidence="12 13">
    <name type="scientific">Pseudomicrostroma glucosiphilum</name>
    <dbReference type="NCBI Taxonomy" id="1684307"/>
    <lineage>
        <taxon>Eukaryota</taxon>
        <taxon>Fungi</taxon>
        <taxon>Dikarya</taxon>
        <taxon>Basidiomycota</taxon>
        <taxon>Ustilaginomycotina</taxon>
        <taxon>Exobasidiomycetes</taxon>
        <taxon>Microstromatales</taxon>
        <taxon>Microstromatales incertae sedis</taxon>
        <taxon>Pseudomicrostroma</taxon>
    </lineage>
</organism>
<evidence type="ECO:0000256" key="10">
    <source>
        <dbReference type="SAM" id="MobiDB-lite"/>
    </source>
</evidence>
<feature type="region of interest" description="Disordered" evidence="10">
    <location>
        <begin position="676"/>
        <end position="709"/>
    </location>
</feature>
<feature type="domain" description="Diphthamide synthase" evidence="11">
    <location>
        <begin position="100"/>
        <end position="253"/>
    </location>
</feature>
<evidence type="ECO:0000256" key="6">
    <source>
        <dbReference type="ARBA" id="ARBA00022840"/>
    </source>
</evidence>
<feature type="compositionally biased region" description="Acidic residues" evidence="10">
    <location>
        <begin position="613"/>
        <end position="624"/>
    </location>
</feature>
<name>A0A316U7I4_9BASI</name>
<dbReference type="Gene3D" id="3.90.1490.10">
    <property type="entry name" value="putative n-type atp pyrophosphatase, domain 2"/>
    <property type="match status" value="1"/>
</dbReference>
<dbReference type="Gene3D" id="3.30.1330.40">
    <property type="entry name" value="RutC-like"/>
    <property type="match status" value="2"/>
</dbReference>
<feature type="compositionally biased region" description="Polar residues" evidence="10">
    <location>
        <begin position="81"/>
        <end position="92"/>
    </location>
</feature>
<sequence length="928" mass="100862">MKVVGLLSGGKDSCYNLCHCAKLGHEIVALATLAPPEGTDELDSYMYQTVGHDAVHLVAEAMQLPLYRHVITGKPLQTDSSFGILRSPSTGTGEDGSAAETEQDETEDLHLLLRQVKQHHPDVQGVSVGAILSNYQRFRVETICSRPELQLQPLAYLWQRDQSELLEEMVHAGVEAVLIKCAGIGLDQRDLGKSLAIMRPKLERLKGLYGAHVCGEGGEYETLTLDCPLFEKRIRLDETETVVDSTTSFASVAYLRVHKATLIDKDASSSRLDDVVISPALDRLGTRTKVVALHALQGAGSSISATHTRLPRLAKSVILDAHRQQTEATHRSKGKWVAFSGIAADLDELPSSQKEISHDAEVYATFAKLRQVLRAHKLDLPHVQHLNLSLRDQASFVEVNKVYKQHFDLEPPTRATVALPHLRAAGATQRTVELDGWAYGDGSVYTCETDPNGNLLSASSPAPAMAPRLRQLHSGSRSHRQTLHVQSLSYWASANIGPYSQGLINASRMSIAGQIGLLPVDLSLPSGSGQEGVAMQYALSLQHARRIFTAVLEERNRGGKGWVEGGVCWIASPTVECEGETSERLKAALRCWAVQDSASGIAPIGQSTVQSSSEEDEDEDAEEQASDWLFGSEGIVNRSKWQGSQALPILYAHLGEKDLPRGAAVEWQLTAHDGRRQSSKSAKYAGTGEVDEDEEYDESDEAERPVARHDTFTLPLSSLPSLTSSSFSIISSSSSSTLELSHQYISSPSGSSSFGIIALRSVATATATTTASTPVDTTFNPRFEVTEETRGAFALVQDRLRNALSVKVFVSLQGQGQGQGRLQGQGQSESQGEEEQQGQETQERMAAARELFYAFVDRGPSEGGEEKNEEGSATSTPLPAHAFAAALRLSTARSGTHQRKGQGEEGAEEKGEEEWDDWEVAFVWHDVE</sequence>
<dbReference type="STRING" id="1684307.A0A316U7I4"/>
<evidence type="ECO:0000313" key="12">
    <source>
        <dbReference type="EMBL" id="PWN21206.1"/>
    </source>
</evidence>
<dbReference type="OrthoDB" id="686384at2759"/>
<dbReference type="SUPFAM" id="SSF55298">
    <property type="entry name" value="YjgF-like"/>
    <property type="match status" value="2"/>
</dbReference>
<dbReference type="NCBIfam" id="TIGR00290">
    <property type="entry name" value="MJ0570_dom"/>
    <property type="match status" value="1"/>
</dbReference>
<evidence type="ECO:0000256" key="7">
    <source>
        <dbReference type="ARBA" id="ARBA00029814"/>
    </source>
</evidence>
<dbReference type="AlphaFoldDB" id="A0A316U7I4"/>
<feature type="region of interest" description="Disordered" evidence="10">
    <location>
        <begin position="603"/>
        <end position="624"/>
    </location>
</feature>
<dbReference type="FunFam" id="3.90.1490.10:FF:000001">
    <property type="entry name" value="Diphthine--ammonia ligase"/>
    <property type="match status" value="1"/>
</dbReference>
<dbReference type="InterPro" id="IPR035959">
    <property type="entry name" value="RutC-like_sf"/>
</dbReference>
<dbReference type="EC" id="6.3.1.14" evidence="2"/>
<evidence type="ECO:0000256" key="8">
    <source>
        <dbReference type="ARBA" id="ARBA00031552"/>
    </source>
</evidence>
<dbReference type="FunFam" id="3.40.50.620:FF:000145">
    <property type="entry name" value="ATP-binding domain containing protein"/>
    <property type="match status" value="1"/>
</dbReference>
<reference evidence="12 13" key="1">
    <citation type="journal article" date="2018" name="Mol. Biol. Evol.">
        <title>Broad Genomic Sampling Reveals a Smut Pathogenic Ancestry of the Fungal Clade Ustilaginomycotina.</title>
        <authorList>
            <person name="Kijpornyongpan T."/>
            <person name="Mondo S.J."/>
            <person name="Barry K."/>
            <person name="Sandor L."/>
            <person name="Lee J."/>
            <person name="Lipzen A."/>
            <person name="Pangilinan J."/>
            <person name="LaButti K."/>
            <person name="Hainaut M."/>
            <person name="Henrissat B."/>
            <person name="Grigoriev I.V."/>
            <person name="Spatafora J.W."/>
            <person name="Aime M.C."/>
        </authorList>
    </citation>
    <scope>NUCLEOTIDE SEQUENCE [LARGE SCALE GENOMIC DNA]</scope>
    <source>
        <strain evidence="12 13">MCA 4718</strain>
    </source>
</reference>
<accession>A0A316U7I4</accession>
<dbReference type="Pfam" id="PF01902">
    <property type="entry name" value="Diphthami_syn_2"/>
    <property type="match status" value="2"/>
</dbReference>
<dbReference type="GO" id="GO:0017178">
    <property type="term" value="F:diphthine-ammonia ligase activity"/>
    <property type="evidence" value="ECO:0007669"/>
    <property type="project" value="UniProtKB-EC"/>
</dbReference>
<feature type="region of interest" description="Disordered" evidence="10">
    <location>
        <begin position="815"/>
        <end position="844"/>
    </location>
</feature>
<evidence type="ECO:0000259" key="11">
    <source>
        <dbReference type="Pfam" id="PF01902"/>
    </source>
</evidence>
<evidence type="ECO:0000256" key="1">
    <source>
        <dbReference type="ARBA" id="ARBA00005156"/>
    </source>
</evidence>
<dbReference type="CDD" id="cd01994">
    <property type="entry name" value="AANH_PF0828-like"/>
    <property type="match status" value="1"/>
</dbReference>
<evidence type="ECO:0000313" key="13">
    <source>
        <dbReference type="Proteomes" id="UP000245942"/>
    </source>
</evidence>
<feature type="compositionally biased region" description="Acidic residues" evidence="10">
    <location>
        <begin position="905"/>
        <end position="918"/>
    </location>
</feature>
<feature type="compositionally biased region" description="Acidic residues" evidence="10">
    <location>
        <begin position="689"/>
        <end position="701"/>
    </location>
</feature>
<dbReference type="EMBL" id="KZ819326">
    <property type="protein sequence ID" value="PWN21206.1"/>
    <property type="molecule type" value="Genomic_DNA"/>
</dbReference>
<dbReference type="GeneID" id="37014179"/>
<protein>
    <recommendedName>
        <fullName evidence="3">Diphthine--ammonia ligase</fullName>
        <ecNumber evidence="2">6.3.1.14</ecNumber>
    </recommendedName>
    <alternativeName>
        <fullName evidence="7">Diphthamide synthase</fullName>
    </alternativeName>
    <alternativeName>
        <fullName evidence="8">Diphthamide synthetase</fullName>
    </alternativeName>
</protein>
<proteinExistence type="predicted"/>